<dbReference type="InterPro" id="IPR008197">
    <property type="entry name" value="WAP_dom"/>
</dbReference>
<organism evidence="2 3">
    <name type="scientific">Mytilus galloprovincialis</name>
    <name type="common">Mediterranean mussel</name>
    <dbReference type="NCBI Taxonomy" id="29158"/>
    <lineage>
        <taxon>Eukaryota</taxon>
        <taxon>Metazoa</taxon>
        <taxon>Spiralia</taxon>
        <taxon>Lophotrochozoa</taxon>
        <taxon>Mollusca</taxon>
        <taxon>Bivalvia</taxon>
        <taxon>Autobranchia</taxon>
        <taxon>Pteriomorphia</taxon>
        <taxon>Mytilida</taxon>
        <taxon>Mytiloidea</taxon>
        <taxon>Mytilidae</taxon>
        <taxon>Mytilinae</taxon>
        <taxon>Mytilus</taxon>
    </lineage>
</organism>
<dbReference type="Pfam" id="PF00095">
    <property type="entry name" value="WAP"/>
    <property type="match status" value="2"/>
</dbReference>
<dbReference type="InterPro" id="IPR038877">
    <property type="entry name" value="THSD1"/>
</dbReference>
<dbReference type="SUPFAM" id="SSF82895">
    <property type="entry name" value="TSP-1 type 1 repeat"/>
    <property type="match status" value="2"/>
</dbReference>
<sequence>MWVLLLMTGRRSGECPSHLTSSCVEQCSSDSDCSHYQTCCHSGCGHTCEISRTHQGSWTNWNQWSSCSVTCGRGTQSRYRQCHSGHCAGERSETRRCNNQECQTQVQYNGRRFGVCPSQNELTSRCMEQCSYDSECSVNQKCCFNGCGKTCEMSTKYQRSWTNWNQWSSCSVTCGRGTRSRRRQCHSGHCSSERSETRQCNNQECQNEVHYNDNVTQNEPNRRKEVVSVCLYDHVRHR</sequence>
<dbReference type="PROSITE" id="PS51390">
    <property type="entry name" value="WAP"/>
    <property type="match status" value="2"/>
</dbReference>
<dbReference type="OrthoDB" id="6258760at2759"/>
<dbReference type="GO" id="GO:0005576">
    <property type="term" value="C:extracellular region"/>
    <property type="evidence" value="ECO:0007669"/>
    <property type="project" value="InterPro"/>
</dbReference>
<dbReference type="AlphaFoldDB" id="A0A8B6BGY6"/>
<dbReference type="InterPro" id="IPR036645">
    <property type="entry name" value="Elafin-like_sf"/>
</dbReference>
<reference evidence="2" key="1">
    <citation type="submission" date="2018-11" db="EMBL/GenBank/DDBJ databases">
        <authorList>
            <person name="Alioto T."/>
            <person name="Alioto T."/>
        </authorList>
    </citation>
    <scope>NUCLEOTIDE SEQUENCE</scope>
</reference>
<comment type="caution">
    <text evidence="2">The sequence shown here is derived from an EMBL/GenBank/DDBJ whole genome shotgun (WGS) entry which is preliminary data.</text>
</comment>
<proteinExistence type="predicted"/>
<dbReference type="InterPro" id="IPR036383">
    <property type="entry name" value="TSP1_rpt_sf"/>
</dbReference>
<dbReference type="InterPro" id="IPR000884">
    <property type="entry name" value="TSP1_rpt"/>
</dbReference>
<feature type="domain" description="WAP" evidence="1">
    <location>
        <begin position="109"/>
        <end position="155"/>
    </location>
</feature>
<dbReference type="SMART" id="SM00217">
    <property type="entry name" value="WAP"/>
    <property type="match status" value="2"/>
</dbReference>
<dbReference type="SMART" id="SM00209">
    <property type="entry name" value="TSP1"/>
    <property type="match status" value="2"/>
</dbReference>
<dbReference type="SUPFAM" id="SSF57256">
    <property type="entry name" value="Elafin-like"/>
    <property type="match status" value="2"/>
</dbReference>
<dbReference type="PANTHER" id="PTHR16311:SF3">
    <property type="entry name" value="THROMBOSPONDIN TYPE-1 DOMAIN-CONTAINING PROTEIN 1"/>
    <property type="match status" value="1"/>
</dbReference>
<dbReference type="PROSITE" id="PS50092">
    <property type="entry name" value="TSP1"/>
    <property type="match status" value="2"/>
</dbReference>
<dbReference type="GO" id="GO:0071944">
    <property type="term" value="C:cell periphery"/>
    <property type="evidence" value="ECO:0007669"/>
    <property type="project" value="TreeGrafter"/>
</dbReference>
<evidence type="ECO:0000313" key="2">
    <source>
        <dbReference type="EMBL" id="VDH89957.1"/>
    </source>
</evidence>
<dbReference type="Pfam" id="PF00090">
    <property type="entry name" value="TSP_1"/>
    <property type="match status" value="2"/>
</dbReference>
<dbReference type="Gene3D" id="4.10.75.10">
    <property type="entry name" value="Elafin-like"/>
    <property type="match status" value="2"/>
</dbReference>
<accession>A0A8B6BGY6</accession>
<protein>
    <recommendedName>
        <fullName evidence="1">WAP domain-containing protein</fullName>
    </recommendedName>
</protein>
<dbReference type="GO" id="GO:0030414">
    <property type="term" value="F:peptidase inhibitor activity"/>
    <property type="evidence" value="ECO:0007669"/>
    <property type="project" value="InterPro"/>
</dbReference>
<feature type="domain" description="WAP" evidence="1">
    <location>
        <begin position="8"/>
        <end position="52"/>
    </location>
</feature>
<gene>
    <name evidence="2" type="ORF">MGAL_10B032483</name>
</gene>
<dbReference type="PRINTS" id="PR01705">
    <property type="entry name" value="TSP1REPEAT"/>
</dbReference>
<dbReference type="PANTHER" id="PTHR16311">
    <property type="entry name" value="THROMBOSPONDIN TYPE I DOMAIN-CONTAINING 1"/>
    <property type="match status" value="1"/>
</dbReference>
<evidence type="ECO:0000259" key="1">
    <source>
        <dbReference type="PROSITE" id="PS51390"/>
    </source>
</evidence>
<evidence type="ECO:0000313" key="3">
    <source>
        <dbReference type="Proteomes" id="UP000596742"/>
    </source>
</evidence>
<dbReference type="Proteomes" id="UP000596742">
    <property type="component" value="Unassembled WGS sequence"/>
</dbReference>
<dbReference type="Gene3D" id="2.20.100.10">
    <property type="entry name" value="Thrombospondin type-1 (TSP1) repeat"/>
    <property type="match status" value="2"/>
</dbReference>
<keyword evidence="3" id="KW-1185">Reference proteome</keyword>
<dbReference type="EMBL" id="UYJE01000087">
    <property type="protein sequence ID" value="VDH89957.1"/>
    <property type="molecule type" value="Genomic_DNA"/>
</dbReference>
<name>A0A8B6BGY6_MYTGA</name>